<dbReference type="Proteomes" id="UP000422569">
    <property type="component" value="Chromosome"/>
</dbReference>
<dbReference type="Pfam" id="PF02604">
    <property type="entry name" value="PhdYeFM_antitox"/>
    <property type="match status" value="1"/>
</dbReference>
<comment type="similarity">
    <text evidence="1 2">Belongs to the phD/YefM antitoxin family.</text>
</comment>
<evidence type="ECO:0000313" key="4">
    <source>
        <dbReference type="Proteomes" id="UP000422569"/>
    </source>
</evidence>
<dbReference type="AlphaFoldDB" id="A0A6B8M5N1"/>
<evidence type="ECO:0000256" key="2">
    <source>
        <dbReference type="RuleBase" id="RU362080"/>
    </source>
</evidence>
<proteinExistence type="inferred from homology"/>
<gene>
    <name evidence="3" type="ORF">F7D14_03510</name>
</gene>
<protein>
    <recommendedName>
        <fullName evidence="2">Antitoxin</fullName>
    </recommendedName>
</protein>
<dbReference type="RefSeq" id="WP_016920429.1">
    <property type="nucleotide sequence ID" value="NZ_CP044331.1"/>
</dbReference>
<evidence type="ECO:0000313" key="3">
    <source>
        <dbReference type="EMBL" id="QGM96643.1"/>
    </source>
</evidence>
<evidence type="ECO:0000256" key="1">
    <source>
        <dbReference type="ARBA" id="ARBA00009981"/>
    </source>
</evidence>
<reference evidence="3 4" key="1">
    <citation type="submission" date="2019-09" db="EMBL/GenBank/DDBJ databases">
        <title>Isolation and complete genome sequencing of Methylocystis species.</title>
        <authorList>
            <person name="Rumah B.L."/>
            <person name="Stead C.E."/>
            <person name="Stevens B.C."/>
            <person name="Minton N.P."/>
            <person name="Grosse-Honebrink A."/>
            <person name="Zhang Y."/>
        </authorList>
    </citation>
    <scope>NUCLEOTIDE SEQUENCE [LARGE SCALE GENOMIC DNA]</scope>
    <source>
        <strain evidence="3 4">BRCS2</strain>
    </source>
</reference>
<dbReference type="EMBL" id="CP044331">
    <property type="protein sequence ID" value="QGM96643.1"/>
    <property type="molecule type" value="Genomic_DNA"/>
</dbReference>
<name>A0A6B8M5N1_9HYPH</name>
<dbReference type="Gene3D" id="3.40.1620.10">
    <property type="entry name" value="YefM-like domain"/>
    <property type="match status" value="1"/>
</dbReference>
<comment type="function">
    <text evidence="2">Antitoxin component of a type II toxin-antitoxin (TA) system.</text>
</comment>
<sequence>MLVNIHTAKSQLSKLIEAALSGEDVVIAKGDKPVVRLVAIERGGFKIGFLRDRGLGAGPDFLEPMPEEELQLWEGAASPSKP</sequence>
<dbReference type="InterPro" id="IPR036165">
    <property type="entry name" value="YefM-like_sf"/>
</dbReference>
<keyword evidence="4" id="KW-1185">Reference proteome</keyword>
<accession>A0A6B8M5N1</accession>
<dbReference type="SUPFAM" id="SSF143120">
    <property type="entry name" value="YefM-like"/>
    <property type="match status" value="1"/>
</dbReference>
<dbReference type="KEGG" id="mpar:F7D14_03510"/>
<dbReference type="InterPro" id="IPR006442">
    <property type="entry name" value="Antitoxin_Phd/YefM"/>
</dbReference>
<organism evidence="3 4">
    <name type="scientific">Methylocystis parvus</name>
    <dbReference type="NCBI Taxonomy" id="134"/>
    <lineage>
        <taxon>Bacteria</taxon>
        <taxon>Pseudomonadati</taxon>
        <taxon>Pseudomonadota</taxon>
        <taxon>Alphaproteobacteria</taxon>
        <taxon>Hyphomicrobiales</taxon>
        <taxon>Methylocystaceae</taxon>
        <taxon>Methylocystis</taxon>
    </lineage>
</organism>